<name>A0A9P0EQ89_9HYPO</name>
<feature type="compositionally biased region" description="Low complexity" evidence="2">
    <location>
        <begin position="51"/>
        <end position="60"/>
    </location>
</feature>
<feature type="region of interest" description="Disordered" evidence="2">
    <location>
        <begin position="1"/>
        <end position="73"/>
    </location>
</feature>
<feature type="compositionally biased region" description="Basic and acidic residues" evidence="2">
    <location>
        <begin position="61"/>
        <end position="73"/>
    </location>
</feature>
<sequence length="655" mass="72374">MSSKRNPTQRTPSPQADHVLHPRNSPLDCLARNASLGARPGSSPPKAVIESSFPRPNSSSDSHETEQSDPRGWFDRLNLNPTATFNSNITSISPPYFMKESDPPSSEKTYSHIEYQLVPPMILTAHSSSASDYRSVIDDLTFEIQQLREELKHYKQTGPDILHKDRLFEIRLHELPIENKRGLEGILRDFATNLDGSPDESSLRRRKTPPFYNPNYSVSRIMLKYATSSPGSNLPSADSAYASMSTYAKSSSLLDMSPTKSSNRKIEKRLKQTPDGLYPLSSDECKTRWRGGPEGTKSSSESSSRDGQQSPTADENDSSNKRRRKKTSRRVCDELHSGSSSLDTHKFDPQLDDPSESFHYMALPVKQDSSGGHTSLDGASPSSVSVKGCNLGQWGGGLSGSEESSRKTQPHEGAIIYYSGAPFCIDLSREPSDVPTTHALSSSRNQTGSQQLPDSTRSPRRTTSGSFINYRPLTDRGQVLRQQSSVTEVDINESPVLINDDSEQISDIELDLTWTDNQQCVEHRVLEACGLGGVFPEDHFVVSVTTKRPKQDIHQLTYKAQLRRLNENREGAIHRLATMPRPLDLSVLNTKPSKELMLKVEYLSGRIKNLAPVSLPPAVLFPPLSTDNSTSSVGDEISSGIVVSSAMHAHLSNIR</sequence>
<protein>
    <submittedName>
        <fullName evidence="3">Uncharacterized protein</fullName>
    </submittedName>
</protein>
<dbReference type="EMBL" id="CABFOC020000060">
    <property type="protein sequence ID" value="CAH0055780.1"/>
    <property type="molecule type" value="Genomic_DNA"/>
</dbReference>
<dbReference type="GO" id="GO:0005634">
    <property type="term" value="C:nucleus"/>
    <property type="evidence" value="ECO:0007669"/>
    <property type="project" value="InterPro"/>
</dbReference>
<gene>
    <name evidence="3" type="ORF">CSOL1703_00017975</name>
</gene>
<dbReference type="AlphaFoldDB" id="A0A9P0EQ89"/>
<proteinExistence type="predicted"/>
<reference evidence="3" key="1">
    <citation type="submission" date="2021-10" db="EMBL/GenBank/DDBJ databases">
        <authorList>
            <person name="Piombo E."/>
        </authorList>
    </citation>
    <scope>NUCLEOTIDE SEQUENCE</scope>
</reference>
<evidence type="ECO:0000313" key="4">
    <source>
        <dbReference type="Proteomes" id="UP000775872"/>
    </source>
</evidence>
<dbReference type="GO" id="GO:0005737">
    <property type="term" value="C:cytoplasm"/>
    <property type="evidence" value="ECO:0007669"/>
    <property type="project" value="InterPro"/>
</dbReference>
<evidence type="ECO:0000313" key="3">
    <source>
        <dbReference type="EMBL" id="CAH0055780.1"/>
    </source>
</evidence>
<feature type="compositionally biased region" description="Polar residues" evidence="2">
    <location>
        <begin position="1"/>
        <end position="14"/>
    </location>
</feature>
<dbReference type="GO" id="GO:0006355">
    <property type="term" value="P:regulation of DNA-templated transcription"/>
    <property type="evidence" value="ECO:0007669"/>
    <property type="project" value="InterPro"/>
</dbReference>
<feature type="compositionally biased region" description="Polar residues" evidence="2">
    <location>
        <begin position="249"/>
        <end position="261"/>
    </location>
</feature>
<dbReference type="Proteomes" id="UP000775872">
    <property type="component" value="Unassembled WGS sequence"/>
</dbReference>
<feature type="region of interest" description="Disordered" evidence="2">
    <location>
        <begin position="249"/>
        <end position="356"/>
    </location>
</feature>
<feature type="region of interest" description="Disordered" evidence="2">
    <location>
        <begin position="429"/>
        <end position="470"/>
    </location>
</feature>
<dbReference type="GO" id="GO:0007623">
    <property type="term" value="P:circadian rhythm"/>
    <property type="evidence" value="ECO:0007669"/>
    <property type="project" value="InterPro"/>
</dbReference>
<dbReference type="InterPro" id="IPR018554">
    <property type="entry name" value="FRQ"/>
</dbReference>
<comment type="caution">
    <text evidence="3">The sequence shown here is derived from an EMBL/GenBank/DDBJ whole genome shotgun (WGS) entry which is preliminary data.</text>
</comment>
<keyword evidence="4" id="KW-1185">Reference proteome</keyword>
<feature type="coiled-coil region" evidence="1">
    <location>
        <begin position="130"/>
        <end position="157"/>
    </location>
</feature>
<dbReference type="Pfam" id="PF09421">
    <property type="entry name" value="FRQ"/>
    <property type="match status" value="2"/>
</dbReference>
<accession>A0A9P0EQ89</accession>
<keyword evidence="1" id="KW-0175">Coiled coil</keyword>
<organism evidence="3 4">
    <name type="scientific">Clonostachys solani</name>
    <dbReference type="NCBI Taxonomy" id="160281"/>
    <lineage>
        <taxon>Eukaryota</taxon>
        <taxon>Fungi</taxon>
        <taxon>Dikarya</taxon>
        <taxon>Ascomycota</taxon>
        <taxon>Pezizomycotina</taxon>
        <taxon>Sordariomycetes</taxon>
        <taxon>Hypocreomycetidae</taxon>
        <taxon>Hypocreales</taxon>
        <taxon>Bionectriaceae</taxon>
        <taxon>Clonostachys</taxon>
    </lineage>
</organism>
<evidence type="ECO:0000256" key="2">
    <source>
        <dbReference type="SAM" id="MobiDB-lite"/>
    </source>
</evidence>
<evidence type="ECO:0000256" key="1">
    <source>
        <dbReference type="SAM" id="Coils"/>
    </source>
</evidence>
<feature type="compositionally biased region" description="Polar residues" evidence="2">
    <location>
        <begin position="434"/>
        <end position="454"/>
    </location>
</feature>
<dbReference type="OrthoDB" id="2536795at2759"/>